<protein>
    <submittedName>
        <fullName evidence="1">Uncharacterized protein</fullName>
    </submittedName>
</protein>
<evidence type="ECO:0000313" key="2">
    <source>
        <dbReference type="Proteomes" id="UP001479436"/>
    </source>
</evidence>
<sequence>MSRFGDTAESQDTMELAQFYNQNDAGGNATLIKPLSPENFEGMLLDVDHTVTEIWGLLL</sequence>
<name>A0ABR2VKY4_9FUNG</name>
<accession>A0ABR2VKY4</accession>
<keyword evidence="2" id="KW-1185">Reference proteome</keyword>
<dbReference type="EMBL" id="JASJQH010010291">
    <property type="protein sequence ID" value="KAK9670973.1"/>
    <property type="molecule type" value="Genomic_DNA"/>
</dbReference>
<proteinExistence type="predicted"/>
<comment type="caution">
    <text evidence="1">The sequence shown here is derived from an EMBL/GenBank/DDBJ whole genome shotgun (WGS) entry which is preliminary data.</text>
</comment>
<reference evidence="1 2" key="1">
    <citation type="submission" date="2023-04" db="EMBL/GenBank/DDBJ databases">
        <title>Genome of Basidiobolus ranarum AG-B5.</title>
        <authorList>
            <person name="Stajich J.E."/>
            <person name="Carter-House D."/>
            <person name="Gryganskyi A."/>
        </authorList>
    </citation>
    <scope>NUCLEOTIDE SEQUENCE [LARGE SCALE GENOMIC DNA]</scope>
    <source>
        <strain evidence="1 2">AG-B5</strain>
    </source>
</reference>
<dbReference type="Proteomes" id="UP001479436">
    <property type="component" value="Unassembled WGS sequence"/>
</dbReference>
<gene>
    <name evidence="1" type="ORF">K7432_017165</name>
</gene>
<evidence type="ECO:0000313" key="1">
    <source>
        <dbReference type="EMBL" id="KAK9670973.1"/>
    </source>
</evidence>
<organism evidence="1 2">
    <name type="scientific">Basidiobolus ranarum</name>
    <dbReference type="NCBI Taxonomy" id="34480"/>
    <lineage>
        <taxon>Eukaryota</taxon>
        <taxon>Fungi</taxon>
        <taxon>Fungi incertae sedis</taxon>
        <taxon>Zoopagomycota</taxon>
        <taxon>Entomophthoromycotina</taxon>
        <taxon>Basidiobolomycetes</taxon>
        <taxon>Basidiobolales</taxon>
        <taxon>Basidiobolaceae</taxon>
        <taxon>Basidiobolus</taxon>
    </lineage>
</organism>